<keyword evidence="3" id="KW-1133">Transmembrane helix</keyword>
<feature type="transmembrane region" description="Helical" evidence="3">
    <location>
        <begin position="1509"/>
        <end position="1536"/>
    </location>
</feature>
<protein>
    <recommendedName>
        <fullName evidence="5">TNFR-Cys domain-containing protein</fullName>
    </recommendedName>
</protein>
<feature type="region of interest" description="Disordered" evidence="2">
    <location>
        <begin position="1630"/>
        <end position="1700"/>
    </location>
</feature>
<dbReference type="Pfam" id="PF07699">
    <property type="entry name" value="Ephrin_rec_like"/>
    <property type="match status" value="1"/>
</dbReference>
<feature type="signal peptide" evidence="4">
    <location>
        <begin position="1"/>
        <end position="20"/>
    </location>
</feature>
<evidence type="ECO:0000259" key="5">
    <source>
        <dbReference type="PROSITE" id="PS50050"/>
    </source>
</evidence>
<evidence type="ECO:0000256" key="2">
    <source>
        <dbReference type="SAM" id="MobiDB-lite"/>
    </source>
</evidence>
<reference evidence="7" key="1">
    <citation type="journal article" date="2023" name="Commun. Biol.">
        <title>Genome analysis of Parmales, the sister group of diatoms, reveals the evolutionary specialization of diatoms from phago-mixotrophs to photoautotrophs.</title>
        <authorList>
            <person name="Ban H."/>
            <person name="Sato S."/>
            <person name="Yoshikawa S."/>
            <person name="Yamada K."/>
            <person name="Nakamura Y."/>
            <person name="Ichinomiya M."/>
            <person name="Sato N."/>
            <person name="Blanc-Mathieu R."/>
            <person name="Endo H."/>
            <person name="Kuwata A."/>
            <person name="Ogata H."/>
        </authorList>
    </citation>
    <scope>NUCLEOTIDE SEQUENCE [LARGE SCALE GENOMIC DNA]</scope>
</reference>
<feature type="domain" description="TNFR-Cys" evidence="5">
    <location>
        <begin position="723"/>
        <end position="777"/>
    </location>
</feature>
<keyword evidence="3" id="KW-0472">Membrane</keyword>
<evidence type="ECO:0000256" key="3">
    <source>
        <dbReference type="SAM" id="Phobius"/>
    </source>
</evidence>
<feature type="compositionally biased region" description="Basic and acidic residues" evidence="2">
    <location>
        <begin position="1669"/>
        <end position="1686"/>
    </location>
</feature>
<proteinExistence type="predicted"/>
<feature type="transmembrane region" description="Helical" evidence="3">
    <location>
        <begin position="1367"/>
        <end position="1387"/>
    </location>
</feature>
<feature type="chain" id="PRO_5040966546" description="TNFR-Cys domain-containing protein" evidence="4">
    <location>
        <begin position="21"/>
        <end position="1700"/>
    </location>
</feature>
<feature type="transmembrane region" description="Helical" evidence="3">
    <location>
        <begin position="1196"/>
        <end position="1222"/>
    </location>
</feature>
<gene>
    <name evidence="6" type="ORF">TL16_g03584</name>
</gene>
<dbReference type="PROSITE" id="PS50050">
    <property type="entry name" value="TNFR_NGFR_2"/>
    <property type="match status" value="1"/>
</dbReference>
<keyword evidence="1" id="KW-1015">Disulfide bond</keyword>
<feature type="transmembrane region" description="Helical" evidence="3">
    <location>
        <begin position="1422"/>
        <end position="1440"/>
    </location>
</feature>
<dbReference type="InterPro" id="IPR009030">
    <property type="entry name" value="Growth_fac_rcpt_cys_sf"/>
</dbReference>
<accession>A0A9W6ZYY3</accession>
<dbReference type="SUPFAM" id="SSF51126">
    <property type="entry name" value="Pectin lyase-like"/>
    <property type="match status" value="1"/>
</dbReference>
<dbReference type="InterPro" id="IPR011641">
    <property type="entry name" value="Tyr-kin_ephrin_A/B_rcpt-like"/>
</dbReference>
<organism evidence="6 7">
    <name type="scientific">Triparma laevis f. inornata</name>
    <dbReference type="NCBI Taxonomy" id="1714386"/>
    <lineage>
        <taxon>Eukaryota</taxon>
        <taxon>Sar</taxon>
        <taxon>Stramenopiles</taxon>
        <taxon>Ochrophyta</taxon>
        <taxon>Bolidophyceae</taxon>
        <taxon>Parmales</taxon>
        <taxon>Triparmaceae</taxon>
        <taxon>Triparma</taxon>
    </lineage>
</organism>
<keyword evidence="4" id="KW-0732">Signal</keyword>
<dbReference type="SMART" id="SM01411">
    <property type="entry name" value="Ephrin_rec_like"/>
    <property type="match status" value="13"/>
</dbReference>
<feature type="transmembrane region" description="Helical" evidence="3">
    <location>
        <begin position="1557"/>
        <end position="1575"/>
    </location>
</feature>
<name>A0A9W6ZYY3_9STRA</name>
<evidence type="ECO:0000313" key="7">
    <source>
        <dbReference type="Proteomes" id="UP001162640"/>
    </source>
</evidence>
<evidence type="ECO:0000256" key="1">
    <source>
        <dbReference type="PROSITE-ProRule" id="PRU00206"/>
    </source>
</evidence>
<feature type="transmembrane region" description="Helical" evidence="3">
    <location>
        <begin position="1280"/>
        <end position="1298"/>
    </location>
</feature>
<dbReference type="SUPFAM" id="SSF57184">
    <property type="entry name" value="Growth factor receptor domain"/>
    <property type="match status" value="6"/>
</dbReference>
<dbReference type="PANTHER" id="PTHR46967">
    <property type="entry name" value="INSULIN-LIKE GROWTH FACTOR BINDING PROTEIN,N-TERMINAL"/>
    <property type="match status" value="1"/>
</dbReference>
<comment type="caution">
    <text evidence="6">The sequence shown here is derived from an EMBL/GenBank/DDBJ whole genome shotgun (WGS) entry which is preliminary data.</text>
</comment>
<dbReference type="InterPro" id="IPR001368">
    <property type="entry name" value="TNFR/NGFR_Cys_rich_reg"/>
</dbReference>
<dbReference type="EMBL" id="BLQM01000095">
    <property type="protein sequence ID" value="GMH62909.1"/>
    <property type="molecule type" value="Genomic_DNA"/>
</dbReference>
<dbReference type="SMART" id="SM00208">
    <property type="entry name" value="TNFR"/>
    <property type="match status" value="3"/>
</dbReference>
<evidence type="ECO:0000313" key="6">
    <source>
        <dbReference type="EMBL" id="GMH62909.1"/>
    </source>
</evidence>
<feature type="transmembrane region" description="Helical" evidence="3">
    <location>
        <begin position="1587"/>
        <end position="1609"/>
    </location>
</feature>
<comment type="caution">
    <text evidence="1">Lacks conserved residue(s) required for the propagation of feature annotation.</text>
</comment>
<feature type="transmembrane region" description="Helical" evidence="3">
    <location>
        <begin position="1334"/>
        <end position="1355"/>
    </location>
</feature>
<dbReference type="Gene3D" id="2.10.50.10">
    <property type="entry name" value="Tumor Necrosis Factor Receptor, subunit A, domain 2"/>
    <property type="match status" value="5"/>
</dbReference>
<feature type="repeat" description="TNFR-Cys" evidence="1">
    <location>
        <begin position="723"/>
        <end position="777"/>
    </location>
</feature>
<feature type="disulfide bond" evidence="1">
    <location>
        <begin position="759"/>
        <end position="777"/>
    </location>
</feature>
<keyword evidence="3" id="KW-0812">Transmembrane</keyword>
<dbReference type="PANTHER" id="PTHR46967:SF1">
    <property type="entry name" value="KERATIN-ASSOCIATED PROTEIN 16-1-LIKE"/>
    <property type="match status" value="1"/>
</dbReference>
<dbReference type="Proteomes" id="UP001162640">
    <property type="component" value="Unassembled WGS sequence"/>
</dbReference>
<feature type="disulfide bond" evidence="1">
    <location>
        <begin position="756"/>
        <end position="769"/>
    </location>
</feature>
<feature type="region of interest" description="Disordered" evidence="2">
    <location>
        <begin position="707"/>
        <end position="727"/>
    </location>
</feature>
<sequence length="1700" mass="180757">MLRILQFTLLIFLLAKSAKADKPPPILVSGMCSSQSVYDGFYQAMFETATDRWYYENNNGRYIYFDPMCDGSTLYNEWIVDDNEPSTTAVNDLDGDGQCTFNGYITSTSMTPPTGTNTWKIGCGGSTFTDVPITITAITSTDRPVENHQQLYDTISKDGATKMTNGDRALVASGTYQCGTCAYSDLMFSTSNLFGSIICAEEIQTCILDGQDTRAILYVDGTDIFKLVIKGIHFHRGTLTGTHFGGGIYMKNSAKVTLEFCALSSCSAPQGGAIYIISDASLTAYTTSFTSNTATNNDGSDDIQNAGSLAVFNTCPEGFVGLPEKAGTLAYGSLYSFTGGSCTICPLGKDSPTIWHDPESASTCNICPIAKFRSEAVVDCTICGAGKYNDNENSDASLHTECVACTAGKHLLDQGTAVISHDSENDCTTCTIGTYSAAAAPSCTDCAKGRYLTDNGSDPTLHDDASDCTSCPAGKYNEQVGGTSCSNCGKGKYVETTGSISETQCQTCPEGKHNDGVGLVTNCFFCVAGKFAPSPGQADCTDCPTGTHASAEGMTSCAQCEEGKHADVEGVATCLDCAAGTFTDFEGAVVCTLCAGGKHSGQGASSCDDCGQGTYSNPGSTSCESCDQGYVSEGSGNNACQYCGIGKYADTSTHECMTCVQGKFSVGGVTECLDCEPGKFNTHSGASSCSPGEGQFSSSAGAATCSTAPAGTKPTSDRQGTENCSPGRYSTGGADECSECGIGETSDVGAAGCRTCATCGLGKYQIAECTSASETQCRDCVAGKASMGGAVRECTRCDGPGEYSEPKASVCKTVPAGYKPTVTGGDGLKTGTEICPRNTFSIGAADECTVCADGGHSNPGDISCEKCSTGKYYNEPTNNCQLCPKNTFSISGATDINGCEDCPIGGHSQPGAGYCDQCLTGKYYDEPINSCQLCPKNTFSVSGATDINGCEDCPAGGHSQPGAGYCNQCLSGKYYDEPTNVCKLCLAGKYTATGGASIDECLSCDDGFYSSNPGSSTCFTCTPGKFTSTDQTECLLCPAGKISGVAASTCSVCEKGKYAEGTGNTECKFCDDDEMLLGSISLQNGTTSASGCICPAGEYVHFKENTCQNVPDGVETTVQAMTVKSLEVMPGYWRTNASSSEILPCLSPEHCLGGPDPATQCKEGHAGPLCAVCADGYASTGSGMFLKCSTCEGGDAVMTIALGFSAFFSIMFLAMWLTCCCLRKTNKKKKKKSEYEDEDDRAGLSNNDSLSTNKINKKLSKIDGLLTAYNEARPYGKIMLSYYQIVGGISFSFAVNFPPMFTKLMSVVSSVVNVEFINMMPLGCVMKSSFHHTLLIYTLVPFFAGVAMMIAYAILKHSGRVEASNNVYGWFLFMTFLILPTVSTNLFSTFACHEFDSGYGSYLKVDYSIDCASDEHKFYKRYAGIFVIVYVLGIPTLYAWNLWRVRQLLDPGQRRLAKRNGAEEGIMMAIKERKRLEEEHPHMKSLVFLYDSYEPQYFWFELVETLRKIMLTGGLVVLGSGTLSQIIISQLICLVAMRIFAGCKPFIKDKVDVFSEMSQWQILFVLLAALLLRIAEMSEGFEIPNKGVFDLILVATQILAPAMLIVMVLMKGKDATEKLVRKVTKSMSGVREADEEESGLEQAEMNMKSRTVLGGGGDDRAGRGGVRSSKFEVESPFSEKDREKLRLKQLRSVGPKEGTG</sequence>
<evidence type="ECO:0000256" key="4">
    <source>
        <dbReference type="SAM" id="SignalP"/>
    </source>
</evidence>
<dbReference type="InterPro" id="IPR011050">
    <property type="entry name" value="Pectin_lyase_fold/virulence"/>
</dbReference>